<keyword evidence="2" id="KW-1185">Reference proteome</keyword>
<sequence length="147" mass="16148">MSIISQVLPHAGDMVLIDEIVSLSADKIECRTQSHRLKNNPLSMAKGLPITAGLEYGAQAVALHGLLNSTPTETHKQSPKLDARIIAVKSASWTHDWLDQLDQPLTICATRLTHLDTLAQYHVELTTSTHQTPHYQAHVTVLLSSQT</sequence>
<gene>
    <name evidence="1" type="ORF">ACFQS8_13145</name>
</gene>
<evidence type="ECO:0000313" key="1">
    <source>
        <dbReference type="EMBL" id="MFC7292571.1"/>
    </source>
</evidence>
<dbReference type="Proteomes" id="UP001596492">
    <property type="component" value="Unassembled WGS sequence"/>
</dbReference>
<dbReference type="Gene3D" id="3.10.129.10">
    <property type="entry name" value="Hotdog Thioesterase"/>
    <property type="match status" value="1"/>
</dbReference>
<proteinExistence type="predicted"/>
<dbReference type="EMBL" id="JBHTBR010000005">
    <property type="protein sequence ID" value="MFC7292571.1"/>
    <property type="molecule type" value="Genomic_DNA"/>
</dbReference>
<organism evidence="1 2">
    <name type="scientific">Hirschia litorea</name>
    <dbReference type="NCBI Taxonomy" id="1199156"/>
    <lineage>
        <taxon>Bacteria</taxon>
        <taxon>Pseudomonadati</taxon>
        <taxon>Pseudomonadota</taxon>
        <taxon>Alphaproteobacteria</taxon>
        <taxon>Hyphomonadales</taxon>
        <taxon>Hyphomonadaceae</taxon>
        <taxon>Hirschia</taxon>
    </lineage>
</organism>
<dbReference type="InterPro" id="IPR029069">
    <property type="entry name" value="HotDog_dom_sf"/>
</dbReference>
<reference evidence="2" key="1">
    <citation type="journal article" date="2019" name="Int. J. Syst. Evol. Microbiol.">
        <title>The Global Catalogue of Microorganisms (GCM) 10K type strain sequencing project: providing services to taxonomists for standard genome sequencing and annotation.</title>
        <authorList>
            <consortium name="The Broad Institute Genomics Platform"/>
            <consortium name="The Broad Institute Genome Sequencing Center for Infectious Disease"/>
            <person name="Wu L."/>
            <person name="Ma J."/>
        </authorList>
    </citation>
    <scope>NUCLEOTIDE SEQUENCE [LARGE SCALE GENOMIC DNA]</scope>
    <source>
        <strain evidence="2">CCUG 51308</strain>
    </source>
</reference>
<evidence type="ECO:0000313" key="2">
    <source>
        <dbReference type="Proteomes" id="UP001596492"/>
    </source>
</evidence>
<evidence type="ECO:0008006" key="3">
    <source>
        <dbReference type="Google" id="ProtNLM"/>
    </source>
</evidence>
<protein>
    <recommendedName>
        <fullName evidence="3">3-hydroxylacyl-ACP dehydratase</fullName>
    </recommendedName>
</protein>
<name>A0ABW2INV9_9PROT</name>
<dbReference type="RefSeq" id="WP_382168108.1">
    <property type="nucleotide sequence ID" value="NZ_JBHTBR010000005.1"/>
</dbReference>
<accession>A0ABW2INV9</accession>
<comment type="caution">
    <text evidence="1">The sequence shown here is derived from an EMBL/GenBank/DDBJ whole genome shotgun (WGS) entry which is preliminary data.</text>
</comment>
<dbReference type="Pfam" id="PF22817">
    <property type="entry name" value="ApeP-like"/>
    <property type="match status" value="1"/>
</dbReference>
<dbReference type="InterPro" id="IPR016776">
    <property type="entry name" value="ApeP-like_dehydratase"/>
</dbReference>
<dbReference type="SUPFAM" id="SSF54637">
    <property type="entry name" value="Thioesterase/thiol ester dehydrase-isomerase"/>
    <property type="match status" value="1"/>
</dbReference>